<organism evidence="1 2">
    <name type="scientific">Sorghum bicolor</name>
    <name type="common">Sorghum</name>
    <name type="synonym">Sorghum vulgare</name>
    <dbReference type="NCBI Taxonomy" id="4558"/>
    <lineage>
        <taxon>Eukaryota</taxon>
        <taxon>Viridiplantae</taxon>
        <taxon>Streptophyta</taxon>
        <taxon>Embryophyta</taxon>
        <taxon>Tracheophyta</taxon>
        <taxon>Spermatophyta</taxon>
        <taxon>Magnoliopsida</taxon>
        <taxon>Liliopsida</taxon>
        <taxon>Poales</taxon>
        <taxon>Poaceae</taxon>
        <taxon>PACMAD clade</taxon>
        <taxon>Panicoideae</taxon>
        <taxon>Andropogonodae</taxon>
        <taxon>Andropogoneae</taxon>
        <taxon>Sorghinae</taxon>
        <taxon>Sorghum</taxon>
    </lineage>
</organism>
<protein>
    <submittedName>
        <fullName evidence="1">Uncharacterized protein</fullName>
    </submittedName>
</protein>
<proteinExistence type="predicted"/>
<name>A0A1B6PML7_SORBI</name>
<reference evidence="2" key="2">
    <citation type="journal article" date="2018" name="Plant J.">
        <title>The Sorghum bicolor reference genome: improved assembly, gene annotations, a transcriptome atlas, and signatures of genome organization.</title>
        <authorList>
            <person name="McCormick R.F."/>
            <person name="Truong S.K."/>
            <person name="Sreedasyam A."/>
            <person name="Jenkins J."/>
            <person name="Shu S."/>
            <person name="Sims D."/>
            <person name="Kennedy M."/>
            <person name="Amirebrahimi M."/>
            <person name="Weers B.D."/>
            <person name="McKinley B."/>
            <person name="Mattison A."/>
            <person name="Morishige D.T."/>
            <person name="Grimwood J."/>
            <person name="Schmutz J."/>
            <person name="Mullet J.E."/>
        </authorList>
    </citation>
    <scope>NUCLEOTIDE SEQUENCE [LARGE SCALE GENOMIC DNA]</scope>
    <source>
        <strain evidence="2">cv. BTx623</strain>
    </source>
</reference>
<reference evidence="1 2" key="1">
    <citation type="journal article" date="2009" name="Nature">
        <title>The Sorghum bicolor genome and the diversification of grasses.</title>
        <authorList>
            <person name="Paterson A.H."/>
            <person name="Bowers J.E."/>
            <person name="Bruggmann R."/>
            <person name="Dubchak I."/>
            <person name="Grimwood J."/>
            <person name="Gundlach H."/>
            <person name="Haberer G."/>
            <person name="Hellsten U."/>
            <person name="Mitros T."/>
            <person name="Poliakov A."/>
            <person name="Schmutz J."/>
            <person name="Spannagl M."/>
            <person name="Tang H."/>
            <person name="Wang X."/>
            <person name="Wicker T."/>
            <person name="Bharti A.K."/>
            <person name="Chapman J."/>
            <person name="Feltus F.A."/>
            <person name="Gowik U."/>
            <person name="Grigoriev I.V."/>
            <person name="Lyons E."/>
            <person name="Maher C.A."/>
            <person name="Martis M."/>
            <person name="Narechania A."/>
            <person name="Otillar R.P."/>
            <person name="Penning B.W."/>
            <person name="Salamov A.A."/>
            <person name="Wang Y."/>
            <person name="Zhang L."/>
            <person name="Carpita N.C."/>
            <person name="Freeling M."/>
            <person name="Gingle A.R."/>
            <person name="Hash C.T."/>
            <person name="Keller B."/>
            <person name="Klein P."/>
            <person name="Kresovich S."/>
            <person name="McCann M.C."/>
            <person name="Ming R."/>
            <person name="Peterson D.G."/>
            <person name="Mehboob-ur-Rahman"/>
            <person name="Ware D."/>
            <person name="Westhoff P."/>
            <person name="Mayer K.F."/>
            <person name="Messing J."/>
            <person name="Rokhsar D.S."/>
        </authorList>
    </citation>
    <scope>NUCLEOTIDE SEQUENCE [LARGE SCALE GENOMIC DNA]</scope>
    <source>
        <strain evidence="2">cv. BTx623</strain>
    </source>
</reference>
<dbReference type="Gramene" id="KXG26895">
    <property type="protein sequence ID" value="KXG26895"/>
    <property type="gene ID" value="SORBI_3006G177900"/>
</dbReference>
<dbReference type="InParanoid" id="A0A1B6PML7"/>
<dbReference type="EMBL" id="CM000765">
    <property type="protein sequence ID" value="KXG26895.1"/>
    <property type="molecule type" value="Genomic_DNA"/>
</dbReference>
<keyword evidence="2" id="KW-1185">Reference proteome</keyword>
<evidence type="ECO:0000313" key="2">
    <source>
        <dbReference type="Proteomes" id="UP000000768"/>
    </source>
</evidence>
<sequence length="73" mass="8354">MHLGHISKTHIQINADKKPIRSVRQLGLSGGMGFEKMEKKTLLSYYRLWNPYAGFCTSSYGKINYPAESQDFI</sequence>
<accession>A0A1B6PML7</accession>
<dbReference type="AlphaFoldDB" id="A0A1B6PML7"/>
<evidence type="ECO:0000313" key="1">
    <source>
        <dbReference type="EMBL" id="KXG26895.1"/>
    </source>
</evidence>
<gene>
    <name evidence="1" type="ORF">SORBI_3006G177900</name>
</gene>
<dbReference type="Proteomes" id="UP000000768">
    <property type="component" value="Chromosome 6"/>
</dbReference>